<organism evidence="2 3">
    <name type="scientific">Brassica cretica</name>
    <name type="common">Mustard</name>
    <dbReference type="NCBI Taxonomy" id="69181"/>
    <lineage>
        <taxon>Eukaryota</taxon>
        <taxon>Viridiplantae</taxon>
        <taxon>Streptophyta</taxon>
        <taxon>Embryophyta</taxon>
        <taxon>Tracheophyta</taxon>
        <taxon>Spermatophyta</taxon>
        <taxon>Magnoliopsida</taxon>
        <taxon>eudicotyledons</taxon>
        <taxon>Gunneridae</taxon>
        <taxon>Pentapetalae</taxon>
        <taxon>rosids</taxon>
        <taxon>malvids</taxon>
        <taxon>Brassicales</taxon>
        <taxon>Brassicaceae</taxon>
        <taxon>Brassiceae</taxon>
        <taxon>Brassica</taxon>
    </lineage>
</organism>
<evidence type="ECO:0000313" key="2">
    <source>
        <dbReference type="EMBL" id="KAF3497402.1"/>
    </source>
</evidence>
<name>A0ABQ7AHZ4_BRACR</name>
<feature type="compositionally biased region" description="Low complexity" evidence="1">
    <location>
        <begin position="47"/>
        <end position="59"/>
    </location>
</feature>
<accession>A0ABQ7AHZ4</accession>
<keyword evidence="3" id="KW-1185">Reference proteome</keyword>
<dbReference type="Proteomes" id="UP000266723">
    <property type="component" value="Unassembled WGS sequence"/>
</dbReference>
<gene>
    <name evidence="2" type="ORF">DY000_02053664</name>
</gene>
<dbReference type="EMBL" id="QGKV02002055">
    <property type="protein sequence ID" value="KAF3497402.1"/>
    <property type="molecule type" value="Genomic_DNA"/>
</dbReference>
<feature type="region of interest" description="Disordered" evidence="1">
    <location>
        <begin position="1"/>
        <end position="25"/>
    </location>
</feature>
<feature type="region of interest" description="Disordered" evidence="1">
    <location>
        <begin position="40"/>
        <end position="69"/>
    </location>
</feature>
<evidence type="ECO:0000313" key="3">
    <source>
        <dbReference type="Proteomes" id="UP000266723"/>
    </source>
</evidence>
<reference evidence="2 3" key="1">
    <citation type="journal article" date="2020" name="BMC Genomics">
        <title>Intraspecific diversification of the crop wild relative Brassica cretica Lam. using demographic model selection.</title>
        <authorList>
            <person name="Kioukis A."/>
            <person name="Michalopoulou V.A."/>
            <person name="Briers L."/>
            <person name="Pirintsos S."/>
            <person name="Studholme D.J."/>
            <person name="Pavlidis P."/>
            <person name="Sarris P.F."/>
        </authorList>
    </citation>
    <scope>NUCLEOTIDE SEQUENCE [LARGE SCALE GENOMIC DNA]</scope>
    <source>
        <strain evidence="3">cv. PFS-1207/04</strain>
    </source>
</reference>
<comment type="caution">
    <text evidence="2">The sequence shown here is derived from an EMBL/GenBank/DDBJ whole genome shotgun (WGS) entry which is preliminary data.</text>
</comment>
<evidence type="ECO:0000256" key="1">
    <source>
        <dbReference type="SAM" id="MobiDB-lite"/>
    </source>
</evidence>
<protein>
    <submittedName>
        <fullName evidence="2">Uncharacterized protein</fullName>
    </submittedName>
</protein>
<proteinExistence type="predicted"/>
<sequence>MQQLQHHYKDYQTMSGDGGTTGENGEVITRSEEELMVSSQIKEKPPDQLSLQQTPTQPTRDTYLNSKKNMKPDLLAVGTGQTILRSTLFEKRGYNDQSINDESLAKLEK</sequence>